<protein>
    <submittedName>
        <fullName evidence="1">Uncharacterized protein</fullName>
    </submittedName>
</protein>
<name>A0A8S0WY20_9FIRM</name>
<evidence type="ECO:0000313" key="2">
    <source>
        <dbReference type="EMBL" id="CEJ08480.1"/>
    </source>
</evidence>
<dbReference type="EMBL" id="LR746496">
    <property type="protein sequence ID" value="CAA7601241.1"/>
    <property type="molecule type" value="Genomic_DNA"/>
</dbReference>
<accession>A0A8S0WY20</accession>
<reference evidence="2" key="1">
    <citation type="submission" date="2014-11" db="EMBL/GenBank/DDBJ databases">
        <authorList>
            <person name="Hornung B.V."/>
        </authorList>
    </citation>
    <scope>NUCLEOTIDE SEQUENCE</scope>
    <source>
        <strain evidence="2">INE</strain>
    </source>
</reference>
<reference evidence="1" key="2">
    <citation type="submission" date="2020-01" db="EMBL/GenBank/DDBJ databases">
        <authorList>
            <person name="Hornung B."/>
        </authorList>
    </citation>
    <scope>NUCLEOTIDE SEQUENCE</scope>
    <source>
        <strain evidence="1">PacBioINE</strain>
    </source>
</reference>
<sequence>MREEDSVVLECLEDVHYALAEALKRIGKVRTVHVAMLENNLADLRSLRRTIEEVSAPARLIVEHLLEAWLNGWLVALETESLRLGYVRVRSVKVEPFGNICVSLGDLDITWRDESVSYYFYPDKVELRAADEKSGIKFFFALAFAMQNVRRFPDLPGSLQVAYIHPQMEQWIKKVL</sequence>
<dbReference type="Proteomes" id="UP000836597">
    <property type="component" value="Chromosome"/>
</dbReference>
<dbReference type="EMBL" id="CDGJ01000082">
    <property type="protein sequence ID" value="CEJ08480.1"/>
    <property type="molecule type" value="Genomic_DNA"/>
</dbReference>
<organism evidence="1">
    <name type="scientific">Acididesulfobacillus acetoxydans</name>
    <dbReference type="NCBI Taxonomy" id="1561005"/>
    <lineage>
        <taxon>Bacteria</taxon>
        <taxon>Bacillati</taxon>
        <taxon>Bacillota</taxon>
        <taxon>Clostridia</taxon>
        <taxon>Eubacteriales</taxon>
        <taxon>Peptococcaceae</taxon>
        <taxon>Acididesulfobacillus</taxon>
    </lineage>
</organism>
<evidence type="ECO:0000313" key="1">
    <source>
        <dbReference type="EMBL" id="CAA7601241.1"/>
    </source>
</evidence>
<dbReference type="KEGG" id="aacx:DEACI_1895"/>
<dbReference type="RefSeq" id="WP_240984799.1">
    <property type="nucleotide sequence ID" value="NZ_CDGJ01000082.1"/>
</dbReference>
<keyword evidence="3" id="KW-1185">Reference proteome</keyword>
<proteinExistence type="predicted"/>
<evidence type="ECO:0000313" key="3">
    <source>
        <dbReference type="Proteomes" id="UP001071230"/>
    </source>
</evidence>
<gene>
    <name evidence="1" type="ORF">DEACI_1895</name>
    <name evidence="2" type="ORF">DEACI_2957</name>
</gene>
<dbReference type="Proteomes" id="UP001071230">
    <property type="component" value="Unassembled WGS sequence"/>
</dbReference>
<dbReference type="AlphaFoldDB" id="A0A8S0WY20"/>